<dbReference type="PROSITE" id="PS51257">
    <property type="entry name" value="PROKAR_LIPOPROTEIN"/>
    <property type="match status" value="1"/>
</dbReference>
<dbReference type="Proteomes" id="UP001216057">
    <property type="component" value="Unassembled WGS sequence"/>
</dbReference>
<evidence type="ECO:0000256" key="3">
    <source>
        <dbReference type="SAM" id="SignalP"/>
    </source>
</evidence>
<feature type="chain" id="PRO_5043947359" description="Type IV secretion system putative lipoprotein virB7" evidence="3">
    <location>
        <begin position="21"/>
        <end position="40"/>
    </location>
</feature>
<evidence type="ECO:0000256" key="1">
    <source>
        <dbReference type="ARBA" id="ARBA00017922"/>
    </source>
</evidence>
<dbReference type="Proteomes" id="UP001214976">
    <property type="component" value="Unassembled WGS sequence"/>
</dbReference>
<feature type="signal peptide" evidence="3">
    <location>
        <begin position="1"/>
        <end position="20"/>
    </location>
</feature>
<dbReference type="EMBL" id="JARQTW010000016">
    <property type="protein sequence ID" value="MDG2950755.1"/>
    <property type="molecule type" value="Genomic_DNA"/>
</dbReference>
<keyword evidence="7" id="KW-1185">Reference proteome</keyword>
<evidence type="ECO:0000313" key="7">
    <source>
        <dbReference type="Proteomes" id="UP001216057"/>
    </source>
</evidence>
<comment type="caution">
    <text evidence="5">The sequence shown here is derived from an EMBL/GenBank/DDBJ whole genome shotgun (WGS) entry which is preliminary data.</text>
</comment>
<gene>
    <name evidence="5" type="ORF">P7M15_09560</name>
    <name evidence="4" type="ORF">P7M32_07205</name>
</gene>
<protein>
    <recommendedName>
        <fullName evidence="1">Type IV secretion system putative lipoprotein virB7</fullName>
    </recommendedName>
</protein>
<dbReference type="GeneID" id="93227171"/>
<keyword evidence="5" id="KW-0449">Lipoprotein</keyword>
<evidence type="ECO:0000313" key="4">
    <source>
        <dbReference type="EMBL" id="MDG2946214.1"/>
    </source>
</evidence>
<reference evidence="5 7" key="1">
    <citation type="submission" date="2023-03" db="EMBL/GenBank/DDBJ databases">
        <title>Classification of Bisgaard taxon 6 and taxon 10 as Exercitatus varius gen. nov., spec. nov.</title>
        <authorList>
            <person name="Christensen H."/>
        </authorList>
    </citation>
    <scope>NUCLEOTIDE SEQUENCE</scope>
    <source>
        <strain evidence="4 7">23350_01</strain>
        <strain evidence="5">86116</strain>
    </source>
</reference>
<evidence type="ECO:0000256" key="2">
    <source>
        <dbReference type="ARBA" id="ARBA00022729"/>
    </source>
</evidence>
<evidence type="ECO:0000313" key="6">
    <source>
        <dbReference type="Proteomes" id="UP001214976"/>
    </source>
</evidence>
<evidence type="ECO:0000313" key="5">
    <source>
        <dbReference type="EMBL" id="MDG2950755.1"/>
    </source>
</evidence>
<dbReference type="InterPro" id="IPR012640">
    <property type="entry name" value="Membr_lipoprot_lipid_attach_CS"/>
</dbReference>
<proteinExistence type="predicted"/>
<organism evidence="5 6">
    <name type="scientific">Exercitatus varius</name>
    <dbReference type="NCBI Taxonomy" id="67857"/>
    <lineage>
        <taxon>Bacteria</taxon>
        <taxon>Pseudomonadati</taxon>
        <taxon>Pseudomonadota</taxon>
        <taxon>Gammaproteobacteria</taxon>
        <taxon>Pasteurellales</taxon>
        <taxon>Pasteurellaceae</taxon>
        <taxon>Exercitatus</taxon>
    </lineage>
</organism>
<name>A0AAW6QAX5_9PAST</name>
<sequence length="40" mass="3842">MKKVILVFLLTALLSGCSVSGGFGANNGGAGVGIGTGINF</sequence>
<keyword evidence="2 3" id="KW-0732">Signal</keyword>
<dbReference type="RefSeq" id="WP_202937743.1">
    <property type="nucleotide sequence ID" value="NZ_JARQTO010000010.1"/>
</dbReference>
<dbReference type="AlphaFoldDB" id="A0AAW6QAX5"/>
<dbReference type="EMBL" id="JARQTX010000006">
    <property type="protein sequence ID" value="MDG2946214.1"/>
    <property type="molecule type" value="Genomic_DNA"/>
</dbReference>
<dbReference type="Pfam" id="PF08139">
    <property type="entry name" value="LPAM_1"/>
    <property type="match status" value="1"/>
</dbReference>
<accession>A0AAW6QAX5</accession>